<dbReference type="GO" id="GO:0003677">
    <property type="term" value="F:DNA binding"/>
    <property type="evidence" value="ECO:0007669"/>
    <property type="project" value="UniProtKB-KW"/>
</dbReference>
<feature type="region of interest" description="Disordered" evidence="2">
    <location>
        <begin position="94"/>
        <end position="122"/>
    </location>
</feature>
<dbReference type="Pfam" id="PF02721">
    <property type="entry name" value="DUF223"/>
    <property type="match status" value="1"/>
</dbReference>
<dbReference type="Proteomes" id="UP000245207">
    <property type="component" value="Unassembled WGS sequence"/>
</dbReference>
<feature type="compositionally biased region" description="Low complexity" evidence="2">
    <location>
        <begin position="729"/>
        <end position="739"/>
    </location>
</feature>
<dbReference type="Pfam" id="PF16900">
    <property type="entry name" value="REPA_OB_2"/>
    <property type="match status" value="1"/>
</dbReference>
<accession>A0A2U1MWF6</accession>
<evidence type="ECO:0000259" key="4">
    <source>
        <dbReference type="Pfam" id="PF16900"/>
    </source>
</evidence>
<comment type="caution">
    <text evidence="5">The sequence shown here is derived from an EMBL/GenBank/DDBJ whole genome shotgun (WGS) entry which is preliminary data.</text>
</comment>
<sequence>MLPSVSGSPMLVVPMCEASAASIPVQVTTVDGLVSTFTVSNVFQSVSGLPISETRFHVGEGSSSVPMVLDFSAAGMANPSAGRRSVRGGLARVAANRSHARPGQPHDTHTNRSPMQGPIAPPQRQGAPIDYKYFGRCDQVCQHCRARFWWEERSTGLPAYAAPQYQRCCAGGRAYFLDENNALVHLFRTARDKLREADIPNFHIRLFGVVGANQYELPTADSIGAIVLMALTGDTSALSKTVAQPPVPQRSFAHFADLNPADNSKFIEARVYRKWTAVKVPSLIATGFSCILLDKKGSAIQANTDLKEKERFEHDLQLNCVYRIQGFGFEKTDGWGKTLDNDFTLCFGKHTQVDLLKDDKFPHHYFNFAAYNELGGRVEKKNPILTDYIGYVHNVEKVKEYGSATGNKIKVRNIAIRNLNNNVVLFTLWNEKADNFEEEEYAKMRQPVILAVSSCYLKTYGGQIQLSATSATSYYFNPPVEETAELLAAYDNITHSIFLAPQIEVHTERLTEWEQERSRNRVPLVTLLQIDPNTQQRVLFTQEVLILQVDNAYDWYYQKCDECGGKLDYGFIHGHCHPYGTQSKPQNSYSFRVVITDGTANAVMTCFSPQTDGLIKDVNTLLKEVTNKDPAIVPPQILALQNTRHVFQFRFAKPTGKGTPTLVLQKVTNKDPAIVPPQILALQNTRHVFQFRFAKPTGKGTPTLVLQKVMDHPPAILPAPAEGPSSPRTISPTDTSSQISPPPTTPATTQETPVDTSGTPNQPTTSAIRKQLFTGGADEDIDSQSKKQKTE</sequence>
<dbReference type="OrthoDB" id="1751331at2759"/>
<name>A0A2U1MWF6_ARTAN</name>
<feature type="region of interest" description="Disordered" evidence="2">
    <location>
        <begin position="714"/>
        <end position="791"/>
    </location>
</feature>
<dbReference type="CDD" id="cd04481">
    <property type="entry name" value="RPA1_DBD_B_like"/>
    <property type="match status" value="1"/>
</dbReference>
<dbReference type="STRING" id="35608.A0A2U1MWF6"/>
<feature type="compositionally biased region" description="Low complexity" evidence="2">
    <location>
        <begin position="746"/>
        <end position="756"/>
    </location>
</feature>
<dbReference type="CDD" id="cd04480">
    <property type="entry name" value="RPA1_DBD_A_like"/>
    <property type="match status" value="1"/>
</dbReference>
<evidence type="ECO:0000313" key="6">
    <source>
        <dbReference type="Proteomes" id="UP000245207"/>
    </source>
</evidence>
<feature type="domain" description="Replication protein A 70 kDa DNA-binding subunit B/D first OB fold" evidence="3">
    <location>
        <begin position="252"/>
        <end position="354"/>
    </location>
</feature>
<keyword evidence="6" id="KW-1185">Reference proteome</keyword>
<keyword evidence="1" id="KW-0238">DNA-binding</keyword>
<proteinExistence type="predicted"/>
<dbReference type="PANTHER" id="PTHR47165">
    <property type="entry name" value="OS03G0429900 PROTEIN"/>
    <property type="match status" value="1"/>
</dbReference>
<dbReference type="InterPro" id="IPR003871">
    <property type="entry name" value="RFA1B/D_OB_1st"/>
</dbReference>
<gene>
    <name evidence="5" type="ORF">CTI12_AA332110</name>
</gene>
<reference evidence="5 6" key="1">
    <citation type="journal article" date="2018" name="Mol. Plant">
        <title>The genome of Artemisia annua provides insight into the evolution of Asteraceae family and artemisinin biosynthesis.</title>
        <authorList>
            <person name="Shen Q."/>
            <person name="Zhang L."/>
            <person name="Liao Z."/>
            <person name="Wang S."/>
            <person name="Yan T."/>
            <person name="Shi P."/>
            <person name="Liu M."/>
            <person name="Fu X."/>
            <person name="Pan Q."/>
            <person name="Wang Y."/>
            <person name="Lv Z."/>
            <person name="Lu X."/>
            <person name="Zhang F."/>
            <person name="Jiang W."/>
            <person name="Ma Y."/>
            <person name="Chen M."/>
            <person name="Hao X."/>
            <person name="Li L."/>
            <person name="Tang Y."/>
            <person name="Lv G."/>
            <person name="Zhou Y."/>
            <person name="Sun X."/>
            <person name="Brodelius P.E."/>
            <person name="Rose J.K.C."/>
            <person name="Tang K."/>
        </authorList>
    </citation>
    <scope>NUCLEOTIDE SEQUENCE [LARGE SCALE GENOMIC DNA]</scope>
    <source>
        <strain evidence="6">cv. Huhao1</strain>
        <tissue evidence="5">Leaf</tissue>
    </source>
</reference>
<feature type="compositionally biased region" description="Polar residues" evidence="2">
    <location>
        <begin position="757"/>
        <end position="768"/>
    </location>
</feature>
<protein>
    <submittedName>
        <fullName evidence="5">Uncharacterized protein</fullName>
    </submittedName>
</protein>
<evidence type="ECO:0000256" key="2">
    <source>
        <dbReference type="SAM" id="MobiDB-lite"/>
    </source>
</evidence>
<feature type="domain" description="Replication protein A OB" evidence="4">
    <location>
        <begin position="384"/>
        <end position="475"/>
    </location>
</feature>
<dbReference type="EMBL" id="PKPP01004192">
    <property type="protein sequence ID" value="PWA65577.1"/>
    <property type="molecule type" value="Genomic_DNA"/>
</dbReference>
<dbReference type="InterPro" id="IPR031657">
    <property type="entry name" value="REPA_OB_2"/>
</dbReference>
<dbReference type="Gene3D" id="2.40.50.140">
    <property type="entry name" value="Nucleic acid-binding proteins"/>
    <property type="match status" value="3"/>
</dbReference>
<organism evidence="5 6">
    <name type="scientific">Artemisia annua</name>
    <name type="common">Sweet wormwood</name>
    <dbReference type="NCBI Taxonomy" id="35608"/>
    <lineage>
        <taxon>Eukaryota</taxon>
        <taxon>Viridiplantae</taxon>
        <taxon>Streptophyta</taxon>
        <taxon>Embryophyta</taxon>
        <taxon>Tracheophyta</taxon>
        <taxon>Spermatophyta</taxon>
        <taxon>Magnoliopsida</taxon>
        <taxon>eudicotyledons</taxon>
        <taxon>Gunneridae</taxon>
        <taxon>Pentapetalae</taxon>
        <taxon>asterids</taxon>
        <taxon>campanulids</taxon>
        <taxon>Asterales</taxon>
        <taxon>Asteraceae</taxon>
        <taxon>Asteroideae</taxon>
        <taxon>Anthemideae</taxon>
        <taxon>Artemisiinae</taxon>
        <taxon>Artemisia</taxon>
    </lineage>
</organism>
<evidence type="ECO:0000256" key="1">
    <source>
        <dbReference type="ARBA" id="ARBA00023125"/>
    </source>
</evidence>
<dbReference type="InterPro" id="IPR012340">
    <property type="entry name" value="NA-bd_OB-fold"/>
</dbReference>
<evidence type="ECO:0000313" key="5">
    <source>
        <dbReference type="EMBL" id="PWA65577.1"/>
    </source>
</evidence>
<dbReference type="PANTHER" id="PTHR47165:SF4">
    <property type="entry name" value="OS03G0429900 PROTEIN"/>
    <property type="match status" value="1"/>
</dbReference>
<evidence type="ECO:0000259" key="3">
    <source>
        <dbReference type="Pfam" id="PF02721"/>
    </source>
</evidence>
<dbReference type="SUPFAM" id="SSF50249">
    <property type="entry name" value="Nucleic acid-binding proteins"/>
    <property type="match status" value="3"/>
</dbReference>
<dbReference type="AlphaFoldDB" id="A0A2U1MWF6"/>